<evidence type="ECO:0000313" key="4">
    <source>
        <dbReference type="Proteomes" id="UP001595778"/>
    </source>
</evidence>
<feature type="region of interest" description="Disordered" evidence="1">
    <location>
        <begin position="29"/>
        <end position="138"/>
    </location>
</feature>
<gene>
    <name evidence="3" type="ORF">ACFO0G_16700</name>
</gene>
<feature type="compositionally biased region" description="Low complexity" evidence="1">
    <location>
        <begin position="199"/>
        <end position="209"/>
    </location>
</feature>
<evidence type="ECO:0000256" key="1">
    <source>
        <dbReference type="SAM" id="MobiDB-lite"/>
    </source>
</evidence>
<proteinExistence type="predicted"/>
<feature type="signal peptide" evidence="2">
    <location>
        <begin position="1"/>
        <end position="32"/>
    </location>
</feature>
<evidence type="ECO:0008006" key="5">
    <source>
        <dbReference type="Google" id="ProtNLM"/>
    </source>
</evidence>
<keyword evidence="2" id="KW-0732">Signal</keyword>
<feature type="compositionally biased region" description="Low complexity" evidence="1">
    <location>
        <begin position="45"/>
        <end position="69"/>
    </location>
</feature>
<feature type="region of interest" description="Disordered" evidence="1">
    <location>
        <begin position="165"/>
        <end position="216"/>
    </location>
</feature>
<dbReference type="RefSeq" id="WP_376979027.1">
    <property type="nucleotide sequence ID" value="NZ_JBHSDQ010000008.1"/>
</dbReference>
<comment type="caution">
    <text evidence="3">The sequence shown here is derived from an EMBL/GenBank/DDBJ whole genome shotgun (WGS) entry which is preliminary data.</text>
</comment>
<accession>A0ABV8WPE3</accession>
<name>A0ABV8WPE3_9MICC</name>
<sequence length="216" mass="20825">MSFFTFSGNKLAMTVLAAGALAVGGTGVAAMAESSPDAPSVLAGTESPSPSPTATETESPSPSPTATETESPDPTPTETETEAPDPAPTATETESPEPAPTETADPEPSQTSTPAGPDAFGPAAFGLCNAFSNGGLGTSSTAYAALVRAAGGEGGVGAYCATVAAPGGGEDGSEAAATPEEGQLQQQVKEQHQGAPASNAGGHQAAGNGAKHGGQR</sequence>
<evidence type="ECO:0000256" key="2">
    <source>
        <dbReference type="SAM" id="SignalP"/>
    </source>
</evidence>
<reference evidence="4" key="1">
    <citation type="journal article" date="2019" name="Int. J. Syst. Evol. Microbiol.">
        <title>The Global Catalogue of Microorganisms (GCM) 10K type strain sequencing project: providing services to taxonomists for standard genome sequencing and annotation.</title>
        <authorList>
            <consortium name="The Broad Institute Genomics Platform"/>
            <consortium name="The Broad Institute Genome Sequencing Center for Infectious Disease"/>
            <person name="Wu L."/>
            <person name="Ma J."/>
        </authorList>
    </citation>
    <scope>NUCLEOTIDE SEQUENCE [LARGE SCALE GENOMIC DNA]</scope>
    <source>
        <strain evidence="4">PJ61</strain>
    </source>
</reference>
<dbReference type="EMBL" id="JBHSDQ010000008">
    <property type="protein sequence ID" value="MFC4397741.1"/>
    <property type="molecule type" value="Genomic_DNA"/>
</dbReference>
<organism evidence="3 4">
    <name type="scientific">Arthrobacter sedimenti</name>
    <dbReference type="NCBI Taxonomy" id="2694931"/>
    <lineage>
        <taxon>Bacteria</taxon>
        <taxon>Bacillati</taxon>
        <taxon>Actinomycetota</taxon>
        <taxon>Actinomycetes</taxon>
        <taxon>Micrococcales</taxon>
        <taxon>Micrococcaceae</taxon>
        <taxon>Arthrobacter</taxon>
    </lineage>
</organism>
<keyword evidence="4" id="KW-1185">Reference proteome</keyword>
<evidence type="ECO:0000313" key="3">
    <source>
        <dbReference type="EMBL" id="MFC4397741.1"/>
    </source>
</evidence>
<feature type="compositionally biased region" description="Low complexity" evidence="1">
    <location>
        <begin position="100"/>
        <end position="126"/>
    </location>
</feature>
<dbReference type="Proteomes" id="UP001595778">
    <property type="component" value="Unassembled WGS sequence"/>
</dbReference>
<feature type="chain" id="PRO_5046595519" description="Protein tyrosine phosphatase" evidence="2">
    <location>
        <begin position="33"/>
        <end position="216"/>
    </location>
</feature>
<protein>
    <recommendedName>
        <fullName evidence="5">Protein tyrosine phosphatase</fullName>
    </recommendedName>
</protein>